<accession>A0A4U5J799</accession>
<evidence type="ECO:0000313" key="3">
    <source>
        <dbReference type="EMBL" id="TKR24912.1"/>
    </source>
</evidence>
<keyword evidence="1 3" id="KW-0378">Hydrolase</keyword>
<dbReference type="PANTHER" id="PTHR48081">
    <property type="entry name" value="AB HYDROLASE SUPERFAMILY PROTEIN C4A8.06C"/>
    <property type="match status" value="1"/>
</dbReference>
<keyword evidence="4" id="KW-1185">Reference proteome</keyword>
<dbReference type="RefSeq" id="WP_137277334.1">
    <property type="nucleotide sequence ID" value="NZ_QKNX01000006.1"/>
</dbReference>
<evidence type="ECO:0000259" key="2">
    <source>
        <dbReference type="Pfam" id="PF07859"/>
    </source>
</evidence>
<dbReference type="GO" id="GO:0016787">
    <property type="term" value="F:hydrolase activity"/>
    <property type="evidence" value="ECO:0007669"/>
    <property type="project" value="UniProtKB-KW"/>
</dbReference>
<gene>
    <name evidence="3" type="ORF">DM868_13355</name>
</gene>
<reference evidence="3 4" key="1">
    <citation type="submission" date="2019-04" db="EMBL/GenBank/DDBJ databases">
        <title>Natronomonas sp. F20-122 a newhaloarchaeon isolated from a saline saltern of Isla Bacuta, Huelva, Spain.</title>
        <authorList>
            <person name="Duran-Viseras A."/>
            <person name="Sanchez-Porro C."/>
            <person name="Ventosa A."/>
        </authorList>
    </citation>
    <scope>NUCLEOTIDE SEQUENCE [LARGE SCALE GENOMIC DNA]</scope>
    <source>
        <strain evidence="3 4">F20-122</strain>
    </source>
</reference>
<dbReference type="Pfam" id="PF07859">
    <property type="entry name" value="Abhydrolase_3"/>
    <property type="match status" value="1"/>
</dbReference>
<dbReference type="FunFam" id="3.40.50.1820:FF:000089">
    <property type="entry name" value="Alpha/beta hydrolase"/>
    <property type="match status" value="1"/>
</dbReference>
<sequence>MPPRDKGLDPQAAALLDQLESGISPPSSTLSVETGRELLDELFTVADPEPVEEVTDIEIGGPNGPIPLRIYAPETEDGPDPVLAFIHGGGWVRGSLDAYDGLCRRLANRAETIVVSIDYRLAPEHPFPTGFEDSYAATEWAATHAADLGGDPERVAVGGDSAGGNHAAAIAIAARDRDGPDLAHQLLVYPAVNPPSLRWFDAYDENGTDYFLEMDSVEWYYDQYRNAADIGNHYAFPLRARDLSGLPSATVMTAGYDPLRDEGEAYAERLDEAGVETDYLHYEAQIHAFVSLYEYLDEGKVAIDDAAEALRSALGVDG</sequence>
<dbReference type="InterPro" id="IPR013094">
    <property type="entry name" value="AB_hydrolase_3"/>
</dbReference>
<dbReference type="Gene3D" id="3.40.50.1820">
    <property type="entry name" value="alpha/beta hydrolase"/>
    <property type="match status" value="1"/>
</dbReference>
<dbReference type="PANTHER" id="PTHR48081:SF8">
    <property type="entry name" value="ALPHA_BETA HYDROLASE FOLD-3 DOMAIN-CONTAINING PROTEIN-RELATED"/>
    <property type="match status" value="1"/>
</dbReference>
<proteinExistence type="predicted"/>
<organism evidence="3 4">
    <name type="scientific">Natronomonas salsuginis</name>
    <dbReference type="NCBI Taxonomy" id="2217661"/>
    <lineage>
        <taxon>Archaea</taxon>
        <taxon>Methanobacteriati</taxon>
        <taxon>Methanobacteriota</taxon>
        <taxon>Stenosarchaea group</taxon>
        <taxon>Halobacteria</taxon>
        <taxon>Halobacteriales</taxon>
        <taxon>Natronomonadaceae</taxon>
        <taxon>Natronomonas</taxon>
    </lineage>
</organism>
<dbReference type="OrthoDB" id="33195at2157"/>
<dbReference type="InterPro" id="IPR029058">
    <property type="entry name" value="AB_hydrolase_fold"/>
</dbReference>
<dbReference type="InterPro" id="IPR050300">
    <property type="entry name" value="GDXG_lipolytic_enzyme"/>
</dbReference>
<name>A0A4U5J799_9EURY</name>
<protein>
    <submittedName>
        <fullName evidence="3">Alpha/beta hydrolase</fullName>
    </submittedName>
</protein>
<evidence type="ECO:0000256" key="1">
    <source>
        <dbReference type="ARBA" id="ARBA00022801"/>
    </source>
</evidence>
<dbReference type="EMBL" id="QKNX01000006">
    <property type="protein sequence ID" value="TKR24912.1"/>
    <property type="molecule type" value="Genomic_DNA"/>
</dbReference>
<dbReference type="SUPFAM" id="SSF53474">
    <property type="entry name" value="alpha/beta-Hydrolases"/>
    <property type="match status" value="1"/>
</dbReference>
<dbReference type="Proteomes" id="UP000308037">
    <property type="component" value="Unassembled WGS sequence"/>
</dbReference>
<feature type="domain" description="Alpha/beta hydrolase fold-3" evidence="2">
    <location>
        <begin position="84"/>
        <end position="290"/>
    </location>
</feature>
<dbReference type="AlphaFoldDB" id="A0A4U5J799"/>
<evidence type="ECO:0000313" key="4">
    <source>
        <dbReference type="Proteomes" id="UP000308037"/>
    </source>
</evidence>
<comment type="caution">
    <text evidence="3">The sequence shown here is derived from an EMBL/GenBank/DDBJ whole genome shotgun (WGS) entry which is preliminary data.</text>
</comment>